<gene>
    <name evidence="1" type="ORF">B0F90DRAFT_1735271</name>
</gene>
<name>A0AAD4QMB3_9AGAM</name>
<protein>
    <submittedName>
        <fullName evidence="1">Uncharacterized protein</fullName>
    </submittedName>
</protein>
<sequence length="54" mass="6168">MARAPARVNTLKSRCLGRQRTVTYHDATVCFVRRRRLPPSTRVGGREGANYAFF</sequence>
<reference evidence="1" key="1">
    <citation type="journal article" date="2022" name="New Phytol.">
        <title>Evolutionary transition to the ectomycorrhizal habit in the genomes of a hyperdiverse lineage of mushroom-forming fungi.</title>
        <authorList>
            <person name="Looney B."/>
            <person name="Miyauchi S."/>
            <person name="Morin E."/>
            <person name="Drula E."/>
            <person name="Courty P.E."/>
            <person name="Kohler A."/>
            <person name="Kuo A."/>
            <person name="LaButti K."/>
            <person name="Pangilinan J."/>
            <person name="Lipzen A."/>
            <person name="Riley R."/>
            <person name="Andreopoulos W."/>
            <person name="He G."/>
            <person name="Johnson J."/>
            <person name="Nolan M."/>
            <person name="Tritt A."/>
            <person name="Barry K.W."/>
            <person name="Grigoriev I.V."/>
            <person name="Nagy L.G."/>
            <person name="Hibbett D."/>
            <person name="Henrissat B."/>
            <person name="Matheny P.B."/>
            <person name="Labbe J."/>
            <person name="Martin F.M."/>
        </authorList>
    </citation>
    <scope>NUCLEOTIDE SEQUENCE</scope>
    <source>
        <strain evidence="1">BPL690</strain>
    </source>
</reference>
<evidence type="ECO:0000313" key="2">
    <source>
        <dbReference type="Proteomes" id="UP001203297"/>
    </source>
</evidence>
<dbReference type="AlphaFoldDB" id="A0AAD4QMB3"/>
<feature type="non-terminal residue" evidence="1">
    <location>
        <position position="54"/>
    </location>
</feature>
<evidence type="ECO:0000313" key="1">
    <source>
        <dbReference type="EMBL" id="KAI0298132.1"/>
    </source>
</evidence>
<accession>A0AAD4QMB3</accession>
<proteinExistence type="predicted"/>
<keyword evidence="2" id="KW-1185">Reference proteome</keyword>
<comment type="caution">
    <text evidence="1">The sequence shown here is derived from an EMBL/GenBank/DDBJ whole genome shotgun (WGS) entry which is preliminary data.</text>
</comment>
<dbReference type="Proteomes" id="UP001203297">
    <property type="component" value="Unassembled WGS sequence"/>
</dbReference>
<dbReference type="EMBL" id="WTXG01000030">
    <property type="protein sequence ID" value="KAI0298132.1"/>
    <property type="molecule type" value="Genomic_DNA"/>
</dbReference>
<organism evidence="1 2">
    <name type="scientific">Multifurca ochricompacta</name>
    <dbReference type="NCBI Taxonomy" id="376703"/>
    <lineage>
        <taxon>Eukaryota</taxon>
        <taxon>Fungi</taxon>
        <taxon>Dikarya</taxon>
        <taxon>Basidiomycota</taxon>
        <taxon>Agaricomycotina</taxon>
        <taxon>Agaricomycetes</taxon>
        <taxon>Russulales</taxon>
        <taxon>Russulaceae</taxon>
        <taxon>Multifurca</taxon>
    </lineage>
</organism>